<dbReference type="AlphaFoldDB" id="A0AAV4X228"/>
<gene>
    <name evidence="2" type="ORF">CEXT_197191</name>
</gene>
<keyword evidence="1" id="KW-0812">Transmembrane</keyword>
<comment type="caution">
    <text evidence="2">The sequence shown here is derived from an EMBL/GenBank/DDBJ whole genome shotgun (WGS) entry which is preliminary data.</text>
</comment>
<feature type="transmembrane region" description="Helical" evidence="1">
    <location>
        <begin position="70"/>
        <end position="92"/>
    </location>
</feature>
<accession>A0AAV4X228</accession>
<name>A0AAV4X228_CAEEX</name>
<evidence type="ECO:0000313" key="2">
    <source>
        <dbReference type="EMBL" id="GIY87813.1"/>
    </source>
</evidence>
<keyword evidence="1" id="KW-1133">Transmembrane helix</keyword>
<sequence length="123" mass="14164">MECMSVVQSGNKWLFGSHHGQLIHFEPTLPKGALRSMARGPRLWPNSLNSELSEKRLKAVELVNGYFSRMIFLIVVLLAIAPQVDAMFSMTWPVRQNHKRFKEIQRVVEEGVDIHLSVFLFDQ</sequence>
<evidence type="ECO:0000256" key="1">
    <source>
        <dbReference type="SAM" id="Phobius"/>
    </source>
</evidence>
<reference evidence="2 3" key="1">
    <citation type="submission" date="2021-06" db="EMBL/GenBank/DDBJ databases">
        <title>Caerostris extrusa draft genome.</title>
        <authorList>
            <person name="Kono N."/>
            <person name="Arakawa K."/>
        </authorList>
    </citation>
    <scope>NUCLEOTIDE SEQUENCE [LARGE SCALE GENOMIC DNA]</scope>
</reference>
<protein>
    <submittedName>
        <fullName evidence="2">Uncharacterized protein</fullName>
    </submittedName>
</protein>
<dbReference type="Proteomes" id="UP001054945">
    <property type="component" value="Unassembled WGS sequence"/>
</dbReference>
<dbReference type="EMBL" id="BPLR01016980">
    <property type="protein sequence ID" value="GIY87813.1"/>
    <property type="molecule type" value="Genomic_DNA"/>
</dbReference>
<keyword evidence="3" id="KW-1185">Reference proteome</keyword>
<evidence type="ECO:0000313" key="3">
    <source>
        <dbReference type="Proteomes" id="UP001054945"/>
    </source>
</evidence>
<keyword evidence="1" id="KW-0472">Membrane</keyword>
<organism evidence="2 3">
    <name type="scientific">Caerostris extrusa</name>
    <name type="common">Bark spider</name>
    <name type="synonym">Caerostris bankana</name>
    <dbReference type="NCBI Taxonomy" id="172846"/>
    <lineage>
        <taxon>Eukaryota</taxon>
        <taxon>Metazoa</taxon>
        <taxon>Ecdysozoa</taxon>
        <taxon>Arthropoda</taxon>
        <taxon>Chelicerata</taxon>
        <taxon>Arachnida</taxon>
        <taxon>Araneae</taxon>
        <taxon>Araneomorphae</taxon>
        <taxon>Entelegynae</taxon>
        <taxon>Araneoidea</taxon>
        <taxon>Araneidae</taxon>
        <taxon>Caerostris</taxon>
    </lineage>
</organism>
<proteinExistence type="predicted"/>